<proteinExistence type="predicted"/>
<gene>
    <name evidence="2" type="ORF">CU097_006373</name>
</gene>
<protein>
    <submittedName>
        <fullName evidence="2">Uncharacterized protein</fullName>
    </submittedName>
</protein>
<dbReference type="EMBL" id="PJQL01002684">
    <property type="protein sequence ID" value="RCH83375.1"/>
    <property type="molecule type" value="Genomic_DNA"/>
</dbReference>
<feature type="compositionally biased region" description="Basic and acidic residues" evidence="1">
    <location>
        <begin position="1"/>
        <end position="10"/>
    </location>
</feature>
<reference evidence="2 3" key="1">
    <citation type="journal article" date="2018" name="G3 (Bethesda)">
        <title>Phylogenetic and Phylogenomic Definition of Rhizopus Species.</title>
        <authorList>
            <person name="Gryganskyi A.P."/>
            <person name="Golan J."/>
            <person name="Dolatabadi S."/>
            <person name="Mondo S."/>
            <person name="Robb S."/>
            <person name="Idnurm A."/>
            <person name="Muszewska A."/>
            <person name="Steczkiewicz K."/>
            <person name="Masonjones S."/>
            <person name="Liao H.L."/>
            <person name="Gajdeczka M.T."/>
            <person name="Anike F."/>
            <person name="Vuek A."/>
            <person name="Anishchenko I.M."/>
            <person name="Voigt K."/>
            <person name="de Hoog G.S."/>
            <person name="Smith M.E."/>
            <person name="Heitman J."/>
            <person name="Vilgalys R."/>
            <person name="Stajich J.E."/>
        </authorList>
    </citation>
    <scope>NUCLEOTIDE SEQUENCE [LARGE SCALE GENOMIC DNA]</scope>
    <source>
        <strain evidence="2 3">CBS 357.93</strain>
    </source>
</reference>
<dbReference type="OrthoDB" id="2280749at2759"/>
<organism evidence="2 3">
    <name type="scientific">Rhizopus azygosporus</name>
    <name type="common">Rhizopus microsporus var. azygosporus</name>
    <dbReference type="NCBI Taxonomy" id="86630"/>
    <lineage>
        <taxon>Eukaryota</taxon>
        <taxon>Fungi</taxon>
        <taxon>Fungi incertae sedis</taxon>
        <taxon>Mucoromycota</taxon>
        <taxon>Mucoromycotina</taxon>
        <taxon>Mucoromycetes</taxon>
        <taxon>Mucorales</taxon>
        <taxon>Mucorineae</taxon>
        <taxon>Rhizopodaceae</taxon>
        <taxon>Rhizopus</taxon>
    </lineage>
</organism>
<evidence type="ECO:0000313" key="3">
    <source>
        <dbReference type="Proteomes" id="UP000252139"/>
    </source>
</evidence>
<accession>A0A367J0B0</accession>
<comment type="caution">
    <text evidence="2">The sequence shown here is derived from an EMBL/GenBank/DDBJ whole genome shotgun (WGS) entry which is preliminary data.</text>
</comment>
<evidence type="ECO:0000256" key="1">
    <source>
        <dbReference type="SAM" id="MobiDB-lite"/>
    </source>
</evidence>
<keyword evidence="3" id="KW-1185">Reference proteome</keyword>
<dbReference type="Proteomes" id="UP000252139">
    <property type="component" value="Unassembled WGS sequence"/>
</dbReference>
<name>A0A367J0B0_RHIAZ</name>
<feature type="non-terminal residue" evidence="2">
    <location>
        <position position="1"/>
    </location>
</feature>
<sequence>NNGSDDDYHLGVDNSSQLEPSSPSPEAGIQLKERIRVDFVLFVNDQEVGCGEIKSPGTTSQLLEEDWARTAETLKRQLPVCIMKSKDTKEFKVLE</sequence>
<dbReference type="AlphaFoldDB" id="A0A367J0B0"/>
<feature type="region of interest" description="Disordered" evidence="1">
    <location>
        <begin position="1"/>
        <end position="29"/>
    </location>
</feature>
<evidence type="ECO:0000313" key="2">
    <source>
        <dbReference type="EMBL" id="RCH83375.1"/>
    </source>
</evidence>